<protein>
    <submittedName>
        <fullName evidence="2">Vitelline membrane outer layer protein 1</fullName>
    </submittedName>
</protein>
<dbReference type="EMBL" id="CAJPWZ010003331">
    <property type="protein sequence ID" value="CAG2257747.1"/>
    <property type="molecule type" value="Genomic_DNA"/>
</dbReference>
<name>A0A8S3VJB8_MYTED</name>
<dbReference type="PANTHER" id="PTHR18841:SF0">
    <property type="entry name" value="VITELLINE MEMBRANE OUTER LAYER 1 HOMOLOG A-RELATED"/>
    <property type="match status" value="1"/>
</dbReference>
<organism evidence="2 3">
    <name type="scientific">Mytilus edulis</name>
    <name type="common">Blue mussel</name>
    <dbReference type="NCBI Taxonomy" id="6550"/>
    <lineage>
        <taxon>Eukaryota</taxon>
        <taxon>Metazoa</taxon>
        <taxon>Spiralia</taxon>
        <taxon>Lophotrochozoa</taxon>
        <taxon>Mollusca</taxon>
        <taxon>Bivalvia</taxon>
        <taxon>Autobranchia</taxon>
        <taxon>Pteriomorphia</taxon>
        <taxon>Mytilida</taxon>
        <taxon>Mytiloidea</taxon>
        <taxon>Mytilidae</taxon>
        <taxon>Mytilinae</taxon>
        <taxon>Mytilus</taxon>
    </lineage>
</organism>
<evidence type="ECO:0000313" key="3">
    <source>
        <dbReference type="Proteomes" id="UP000683360"/>
    </source>
</evidence>
<evidence type="ECO:0000256" key="1">
    <source>
        <dbReference type="SAM" id="SignalP"/>
    </source>
</evidence>
<dbReference type="SUPFAM" id="SSF51092">
    <property type="entry name" value="Vitelline membrane outer protein-I (VMO-I)"/>
    <property type="match status" value="1"/>
</dbReference>
<keyword evidence="3" id="KW-1185">Reference proteome</keyword>
<dbReference type="AlphaFoldDB" id="A0A8S3VJB8"/>
<reference evidence="2" key="1">
    <citation type="submission" date="2021-03" db="EMBL/GenBank/DDBJ databases">
        <authorList>
            <person name="Bekaert M."/>
        </authorList>
    </citation>
    <scope>NUCLEOTIDE SEQUENCE</scope>
</reference>
<comment type="caution">
    <text evidence="2">The sequence shown here is derived from an EMBL/GenBank/DDBJ whole genome shotgun (WGS) entry which is preliminary data.</text>
</comment>
<dbReference type="Gene3D" id="2.100.10.20">
    <property type="entry name" value="Vitelline membrane outer layer protein I (VOMI)"/>
    <property type="match status" value="1"/>
</dbReference>
<dbReference type="Proteomes" id="UP000683360">
    <property type="component" value="Unassembled WGS sequence"/>
</dbReference>
<keyword evidence="1" id="KW-0732">Signal</keyword>
<dbReference type="OrthoDB" id="6041498at2759"/>
<evidence type="ECO:0000313" key="2">
    <source>
        <dbReference type="EMBL" id="CAG2257747.1"/>
    </source>
</evidence>
<feature type="signal peptide" evidence="1">
    <location>
        <begin position="1"/>
        <end position="17"/>
    </location>
</feature>
<feature type="chain" id="PRO_5035751393" evidence="1">
    <location>
        <begin position="18"/>
        <end position="210"/>
    </location>
</feature>
<dbReference type="PANTHER" id="PTHR18841">
    <property type="entry name" value="VITELLINE MEMBRANE OUTER LAYER PROTEIN I-RELATED"/>
    <property type="match status" value="1"/>
</dbReference>
<dbReference type="Pfam" id="PF03762">
    <property type="entry name" value="VOMI"/>
    <property type="match status" value="1"/>
</dbReference>
<dbReference type="GO" id="GO:0005615">
    <property type="term" value="C:extracellular space"/>
    <property type="evidence" value="ECO:0007669"/>
    <property type="project" value="TreeGrafter"/>
</dbReference>
<dbReference type="InterPro" id="IPR005515">
    <property type="entry name" value="VOMI"/>
</dbReference>
<gene>
    <name evidence="2" type="ORF">MEDL_68852</name>
</gene>
<accession>A0A8S3VJB8</accession>
<proteinExistence type="predicted"/>
<dbReference type="InterPro" id="IPR036706">
    <property type="entry name" value="VOMI_sf"/>
</dbReference>
<sequence length="210" mass="23073">MGLKYFVAVLLLCMNEGFLIDHDAPRKVVKVLTAGNGGHWGEWHPPHYCAEGAYAVGFNLKIESYQQGLDDTALNAILLKCETLDGSHYAGYIESGEGQWGSWIGEKQCQNVNQTRLFLNAFSIQVEPNQHGLDDTAANWARFKCREFAHEVDFDLDIPPGHGKFGTYGGWSESCPLNSAICGIQSRIEGAQGAGDDTAMNDAKFFCCSE</sequence>